<keyword evidence="6" id="KW-0443">Lipid metabolism</keyword>
<dbReference type="GO" id="GO:0016891">
    <property type="term" value="F:RNA endonuclease activity producing 5'-phosphomonoesters, hydrolytic mechanism"/>
    <property type="evidence" value="ECO:0007669"/>
    <property type="project" value="TreeGrafter"/>
</dbReference>
<dbReference type="CDD" id="cd09173">
    <property type="entry name" value="PLDc_Nuc_like_unchar1_2"/>
    <property type="match status" value="1"/>
</dbReference>
<dbReference type="EMBL" id="CP003190">
    <property type="protein sequence ID" value="AGL85459.1"/>
    <property type="molecule type" value="Genomic_DNA"/>
</dbReference>
<comment type="catalytic activity">
    <reaction evidence="1">
        <text>a 1,2-diacyl-sn-glycero-3-phosphocholine + H2O = a 1,2-diacyl-sn-glycero-3-phosphate + choline + H(+)</text>
        <dbReference type="Rhea" id="RHEA:14445"/>
        <dbReference type="ChEBI" id="CHEBI:15354"/>
        <dbReference type="ChEBI" id="CHEBI:15377"/>
        <dbReference type="ChEBI" id="CHEBI:15378"/>
        <dbReference type="ChEBI" id="CHEBI:57643"/>
        <dbReference type="ChEBI" id="CHEBI:58608"/>
        <dbReference type="EC" id="3.1.4.4"/>
    </reaction>
</comment>
<dbReference type="CDD" id="cd09172">
    <property type="entry name" value="PLDc_Nuc_like_unchar1_1"/>
    <property type="match status" value="1"/>
</dbReference>
<dbReference type="GO" id="GO:0016042">
    <property type="term" value="P:lipid catabolic process"/>
    <property type="evidence" value="ECO:0007669"/>
    <property type="project" value="UniProtKB-KW"/>
</dbReference>
<dbReference type="Proteomes" id="UP000013940">
    <property type="component" value="Chromosome"/>
</dbReference>
<evidence type="ECO:0000313" key="8">
    <source>
        <dbReference type="EMBL" id="AGL85459.1"/>
    </source>
</evidence>
<keyword evidence="4" id="KW-0378">Hydrolase</keyword>
<accession>A0A2C9EPC2</accession>
<dbReference type="PANTHER" id="PTHR43856:SF1">
    <property type="entry name" value="MITOCHONDRIAL CARDIOLIPIN HYDROLASE"/>
    <property type="match status" value="1"/>
</dbReference>
<feature type="domain" description="Phospholipase D-like" evidence="7">
    <location>
        <begin position="204"/>
        <end position="337"/>
    </location>
</feature>
<evidence type="ECO:0000256" key="1">
    <source>
        <dbReference type="ARBA" id="ARBA00000798"/>
    </source>
</evidence>
<dbReference type="KEGG" id="pprc:PFLCHA0_c36920"/>
<evidence type="ECO:0000259" key="7">
    <source>
        <dbReference type="Pfam" id="PF13091"/>
    </source>
</evidence>
<dbReference type="InterPro" id="IPR051406">
    <property type="entry name" value="PLD_domain"/>
</dbReference>
<sequence>MPEREAATLCAVFHRSDFMRVLVRNDKDDFRVKAYAGTNGVLLAMDLDASRRQGLLGFAIEKQTGSKPWLFLFNSLTFPGKAHTFPQYNATPSDQAPLQKFRWADYAVNPGATLNYRVHLAYGSPDAPQLGESLQLSITADNGQPPGQRVIFNRAVAASQAFSRKFPELDALLSANKNLPIEKWPDAPRQWLENGLLEALLGFIQRATDASWSLDIAIYEYQLQAIIDAVNAAFDRGVQVRVLYHAAPGDADTTMNQASLQHLPEVNKRGRVTHAIFHDKFIVLGRLDAAGQRQPQSVLCGSTNFTANGVYRQANVLHSLDHVDIATRYLEVFEQVWATPADVGATRTWLTRNNPMQPQAPLFAGFSPRSGQGDLAEFVDIINGARRDLLFVTAFALPDSILDALLGQPHDDVLRYGLQNTASRITGFHADRTAEFAATALLNNGLEGWLKEGLKGQKGNLLVHTKAIVTDFTSQAPVIISGSHNLSVGASQSNDENFLIIRGDTDLADRYGLELLRFYEHYRFRYFARQLALKQVQPLAVDDSWSNAYYLEGDLRQLSRLRFSGR</sequence>
<evidence type="ECO:0000256" key="2">
    <source>
        <dbReference type="ARBA" id="ARBA00008664"/>
    </source>
</evidence>
<proteinExistence type="inferred from homology"/>
<dbReference type="AlphaFoldDB" id="A0A2C9EPC2"/>
<evidence type="ECO:0000256" key="5">
    <source>
        <dbReference type="ARBA" id="ARBA00022963"/>
    </source>
</evidence>
<dbReference type="eggNOG" id="COG1502">
    <property type="taxonomic scope" value="Bacteria"/>
</dbReference>
<reference evidence="9" key="1">
    <citation type="journal article" date="2014" name="Genome Announc.">
        <title>Full-genome sequence of the plant growth-promoting bacterium Pseudomonas protegens CHA0.</title>
        <authorList>
            <person name="Jousset A."/>
            <person name="Schuldes J."/>
            <person name="Keel C."/>
            <person name="Maurhofer M."/>
            <person name="Daniel R."/>
            <person name="Scheu S."/>
            <person name="Thuermer A."/>
        </authorList>
    </citation>
    <scope>NUCLEOTIDE SEQUENCE [LARGE SCALE GENOMIC DNA]</scope>
    <source>
        <strain evidence="9">DSM 19095 / LMG 27888 / CFBP 6595 / CHA0</strain>
    </source>
</reference>
<dbReference type="PANTHER" id="PTHR43856">
    <property type="entry name" value="CARDIOLIPIN HYDROLASE"/>
    <property type="match status" value="1"/>
</dbReference>
<evidence type="ECO:0000313" key="9">
    <source>
        <dbReference type="Proteomes" id="UP000013940"/>
    </source>
</evidence>
<dbReference type="EC" id="3.1.4.4" evidence="3"/>
<gene>
    <name evidence="8" type="ORF">PFLCHA0_c36920</name>
</gene>
<name>A0A2C9EPC2_PSEPH</name>
<dbReference type="GO" id="GO:0004630">
    <property type="term" value="F:phospholipase D activity"/>
    <property type="evidence" value="ECO:0007669"/>
    <property type="project" value="UniProtKB-EC"/>
</dbReference>
<dbReference type="SUPFAM" id="SSF56024">
    <property type="entry name" value="Phospholipase D/nuclease"/>
    <property type="match status" value="2"/>
</dbReference>
<organism evidence="8 9">
    <name type="scientific">Pseudomonas protegens (strain DSM 19095 / LMG 27888 / CFBP 6595 / CHA0)</name>
    <dbReference type="NCBI Taxonomy" id="1124983"/>
    <lineage>
        <taxon>Bacteria</taxon>
        <taxon>Pseudomonadati</taxon>
        <taxon>Pseudomonadota</taxon>
        <taxon>Gammaproteobacteria</taxon>
        <taxon>Pseudomonadales</taxon>
        <taxon>Pseudomonadaceae</taxon>
        <taxon>Pseudomonas</taxon>
    </lineage>
</organism>
<evidence type="ECO:0000256" key="3">
    <source>
        <dbReference type="ARBA" id="ARBA00012027"/>
    </source>
</evidence>
<dbReference type="InterPro" id="IPR025202">
    <property type="entry name" value="PLD-like_dom"/>
</dbReference>
<protein>
    <recommendedName>
        <fullName evidence="3">phospholipase D</fullName>
        <ecNumber evidence="3">3.1.4.4</ecNumber>
    </recommendedName>
</protein>
<dbReference type="Gene3D" id="3.30.870.10">
    <property type="entry name" value="Endonuclease Chain A"/>
    <property type="match status" value="2"/>
</dbReference>
<evidence type="ECO:0000256" key="6">
    <source>
        <dbReference type="ARBA" id="ARBA00023098"/>
    </source>
</evidence>
<dbReference type="HOGENOM" id="CLU_018010_1_0_6"/>
<keyword evidence="5" id="KW-0442">Lipid degradation</keyword>
<comment type="similarity">
    <text evidence="2">Belongs to the phospholipase D family.</text>
</comment>
<evidence type="ECO:0000256" key="4">
    <source>
        <dbReference type="ARBA" id="ARBA00022801"/>
    </source>
</evidence>
<dbReference type="Pfam" id="PF13091">
    <property type="entry name" value="PLDc_2"/>
    <property type="match status" value="1"/>
</dbReference>